<protein>
    <submittedName>
        <fullName evidence="2">Uncharacterized protein</fullName>
    </submittedName>
</protein>
<dbReference type="EMBL" id="JAPQKL010000008">
    <property type="protein sequence ID" value="KAJ5120735.1"/>
    <property type="molecule type" value="Genomic_DNA"/>
</dbReference>
<feature type="compositionally biased region" description="Polar residues" evidence="1">
    <location>
        <begin position="19"/>
        <end position="28"/>
    </location>
</feature>
<feature type="compositionally biased region" description="Basic and acidic residues" evidence="1">
    <location>
        <begin position="8"/>
        <end position="17"/>
    </location>
</feature>
<dbReference type="RefSeq" id="XP_056517239.1">
    <property type="nucleotide sequence ID" value="XM_056670866.1"/>
</dbReference>
<sequence length="244" mass="28023">MRMSVKVEVPRVPERAIARSSSTATEINSDAPEKSDGHHSKPANWKRELSNQTTTGGERWTIRLRGYQDWIHSWTKSATQGPQSRCRCRYPIAKSSGIFQRIPSDEFVYEASGQSPEAIKSFRWQYHALSWRLFSWCIKKHDRMDWLNKVQQSMQRIAVDPFIVDTIESTFLCVKKGRYSEPKLEQLSRLIIQPLQAGLRRPTSVNDVQLGILGLRFQRQLTETASIKSSKGFFEPAAGDTKHI</sequence>
<dbReference type="Proteomes" id="UP001149079">
    <property type="component" value="Unassembled WGS sequence"/>
</dbReference>
<comment type="caution">
    <text evidence="2">The sequence shown here is derived from an EMBL/GenBank/DDBJ whole genome shotgun (WGS) entry which is preliminary data.</text>
</comment>
<evidence type="ECO:0000256" key="1">
    <source>
        <dbReference type="SAM" id="MobiDB-lite"/>
    </source>
</evidence>
<accession>A0A9W9GHW0</accession>
<feature type="compositionally biased region" description="Basic and acidic residues" evidence="1">
    <location>
        <begin position="31"/>
        <end position="49"/>
    </location>
</feature>
<organism evidence="2 3">
    <name type="scientific">Penicillium bovifimosum</name>
    <dbReference type="NCBI Taxonomy" id="126998"/>
    <lineage>
        <taxon>Eukaryota</taxon>
        <taxon>Fungi</taxon>
        <taxon>Dikarya</taxon>
        <taxon>Ascomycota</taxon>
        <taxon>Pezizomycotina</taxon>
        <taxon>Eurotiomycetes</taxon>
        <taxon>Eurotiomycetidae</taxon>
        <taxon>Eurotiales</taxon>
        <taxon>Aspergillaceae</taxon>
        <taxon>Penicillium</taxon>
    </lineage>
</organism>
<name>A0A9W9GHW0_9EURO</name>
<reference evidence="2" key="2">
    <citation type="journal article" date="2023" name="IMA Fungus">
        <title>Comparative genomic study of the Penicillium genus elucidates a diverse pangenome and 15 lateral gene transfer events.</title>
        <authorList>
            <person name="Petersen C."/>
            <person name="Sorensen T."/>
            <person name="Nielsen M.R."/>
            <person name="Sondergaard T.E."/>
            <person name="Sorensen J.L."/>
            <person name="Fitzpatrick D.A."/>
            <person name="Frisvad J.C."/>
            <person name="Nielsen K.L."/>
        </authorList>
    </citation>
    <scope>NUCLEOTIDE SEQUENCE</scope>
    <source>
        <strain evidence="2">IBT 22155</strain>
    </source>
</reference>
<reference evidence="2" key="1">
    <citation type="submission" date="2022-11" db="EMBL/GenBank/DDBJ databases">
        <authorList>
            <person name="Petersen C."/>
        </authorList>
    </citation>
    <scope>NUCLEOTIDE SEQUENCE</scope>
    <source>
        <strain evidence="2">IBT 22155</strain>
    </source>
</reference>
<evidence type="ECO:0000313" key="2">
    <source>
        <dbReference type="EMBL" id="KAJ5120735.1"/>
    </source>
</evidence>
<evidence type="ECO:0000313" key="3">
    <source>
        <dbReference type="Proteomes" id="UP001149079"/>
    </source>
</evidence>
<dbReference type="GeneID" id="81410037"/>
<dbReference type="AlphaFoldDB" id="A0A9W9GHW0"/>
<gene>
    <name evidence="2" type="ORF">N7515_010123</name>
</gene>
<feature type="region of interest" description="Disordered" evidence="1">
    <location>
        <begin position="1"/>
        <end position="54"/>
    </location>
</feature>
<proteinExistence type="predicted"/>
<keyword evidence="3" id="KW-1185">Reference proteome</keyword>